<dbReference type="eggNOG" id="ENOG502QSMW">
    <property type="taxonomic scope" value="Eukaryota"/>
</dbReference>
<dbReference type="Gene3D" id="3.50.50.60">
    <property type="entry name" value="FAD/NAD(P)-binding domain"/>
    <property type="match status" value="1"/>
</dbReference>
<sequence>MAEEQEPMKRVAIVGSGCSGLAALWALNRTHHDVYLYEAAGRLGGHTNTVKWTRGKYTTMVDTGFIVLNTATYPNFINFLKKVDVPTTPTAMTFGISRDHGVLEWAGSSIDALFCQRRNLFSPRMWRMVFDIVRFNQFALDLLVDDDLGTTGALSEKSFTPEETIGQYLAREGYSDAFRDDYLIPMTACVWSTGPDKCALEFPAVTLVRFL</sequence>
<dbReference type="GO" id="GO:0016491">
    <property type="term" value="F:oxidoreductase activity"/>
    <property type="evidence" value="ECO:0007669"/>
    <property type="project" value="TreeGrafter"/>
</dbReference>
<reference evidence="2" key="1">
    <citation type="journal article" date="2013" name="Genome Announc.">
        <title>Draft genome sequence of the ascomycete Phaeoacremonium aleophilum strain UCR-PA7, a causal agent of the esca disease complex in grapevines.</title>
        <authorList>
            <person name="Blanco-Ulate B."/>
            <person name="Rolshausen P."/>
            <person name="Cantu D."/>
        </authorList>
    </citation>
    <scope>NUCLEOTIDE SEQUENCE [LARGE SCALE GENOMIC DNA]</scope>
    <source>
        <strain evidence="2">UCR-PA7</strain>
    </source>
</reference>
<dbReference type="KEGG" id="tmn:UCRPA7_7486"/>
<dbReference type="PANTHER" id="PTHR42923:SF17">
    <property type="entry name" value="AMINE OXIDASE DOMAIN-CONTAINING PROTEIN"/>
    <property type="match status" value="1"/>
</dbReference>
<name>R8BCJ0_PHAM7</name>
<keyword evidence="2" id="KW-1185">Reference proteome</keyword>
<dbReference type="InterPro" id="IPR050464">
    <property type="entry name" value="Zeta_carotene_desat/Oxidored"/>
</dbReference>
<dbReference type="GeneID" id="19328249"/>
<evidence type="ECO:0008006" key="3">
    <source>
        <dbReference type="Google" id="ProtNLM"/>
    </source>
</evidence>
<proteinExistence type="predicted"/>
<dbReference type="SUPFAM" id="SSF51905">
    <property type="entry name" value="FAD/NAD(P)-binding domain"/>
    <property type="match status" value="1"/>
</dbReference>
<dbReference type="PANTHER" id="PTHR42923">
    <property type="entry name" value="PROTOPORPHYRINOGEN OXIDASE"/>
    <property type="match status" value="1"/>
</dbReference>
<dbReference type="Pfam" id="PF13450">
    <property type="entry name" value="NAD_binding_8"/>
    <property type="match status" value="1"/>
</dbReference>
<accession>R8BCJ0</accession>
<gene>
    <name evidence="1" type="ORF">UCRPA7_7486</name>
</gene>
<dbReference type="EMBL" id="KB933302">
    <property type="protein sequence ID" value="EON97000.1"/>
    <property type="molecule type" value="Genomic_DNA"/>
</dbReference>
<dbReference type="InterPro" id="IPR036188">
    <property type="entry name" value="FAD/NAD-bd_sf"/>
</dbReference>
<evidence type="ECO:0000313" key="1">
    <source>
        <dbReference type="EMBL" id="EON97000.1"/>
    </source>
</evidence>
<dbReference type="RefSeq" id="XP_007918207.1">
    <property type="nucleotide sequence ID" value="XM_007920016.1"/>
</dbReference>
<dbReference type="OrthoDB" id="5977668at2759"/>
<dbReference type="HOGENOM" id="CLU_094575_0_1_1"/>
<dbReference type="Proteomes" id="UP000014074">
    <property type="component" value="Unassembled WGS sequence"/>
</dbReference>
<dbReference type="AlphaFoldDB" id="R8BCJ0"/>
<organism evidence="1 2">
    <name type="scientific">Phaeoacremonium minimum (strain UCR-PA7)</name>
    <name type="common">Esca disease fungus</name>
    <name type="synonym">Togninia minima</name>
    <dbReference type="NCBI Taxonomy" id="1286976"/>
    <lineage>
        <taxon>Eukaryota</taxon>
        <taxon>Fungi</taxon>
        <taxon>Dikarya</taxon>
        <taxon>Ascomycota</taxon>
        <taxon>Pezizomycotina</taxon>
        <taxon>Sordariomycetes</taxon>
        <taxon>Sordariomycetidae</taxon>
        <taxon>Togniniales</taxon>
        <taxon>Togniniaceae</taxon>
        <taxon>Phaeoacremonium</taxon>
    </lineage>
</organism>
<protein>
    <recommendedName>
        <fullName evidence="3">Amine oxidase domain-containing protein</fullName>
    </recommendedName>
</protein>
<evidence type="ECO:0000313" key="2">
    <source>
        <dbReference type="Proteomes" id="UP000014074"/>
    </source>
</evidence>